<dbReference type="AlphaFoldDB" id="A0A1X0P1F5"/>
<feature type="chain" id="PRO_5012213653" description="Surface protein TolT" evidence="1">
    <location>
        <begin position="25"/>
        <end position="247"/>
    </location>
</feature>
<proteinExistence type="predicted"/>
<organism evidence="2 3">
    <name type="scientific">Trypanosoma theileri</name>
    <dbReference type="NCBI Taxonomy" id="67003"/>
    <lineage>
        <taxon>Eukaryota</taxon>
        <taxon>Discoba</taxon>
        <taxon>Euglenozoa</taxon>
        <taxon>Kinetoplastea</taxon>
        <taxon>Metakinetoplastina</taxon>
        <taxon>Trypanosomatida</taxon>
        <taxon>Trypanosomatidae</taxon>
        <taxon>Trypanosoma</taxon>
    </lineage>
</organism>
<keyword evidence="1" id="KW-0732">Signal</keyword>
<comment type="caution">
    <text evidence="2">The sequence shown here is derived from an EMBL/GenBank/DDBJ whole genome shotgun (WGS) entry which is preliminary data.</text>
</comment>
<dbReference type="RefSeq" id="XP_028884415.1">
    <property type="nucleotide sequence ID" value="XM_029024012.1"/>
</dbReference>
<evidence type="ECO:0000256" key="1">
    <source>
        <dbReference type="SAM" id="SignalP"/>
    </source>
</evidence>
<dbReference type="Proteomes" id="UP000192257">
    <property type="component" value="Unassembled WGS sequence"/>
</dbReference>
<protein>
    <recommendedName>
        <fullName evidence="4">Surface protein TolT</fullName>
    </recommendedName>
</protein>
<dbReference type="GeneID" id="39983792"/>
<dbReference type="VEuPathDB" id="TriTrypDB:TM35_000081470"/>
<evidence type="ECO:0008006" key="4">
    <source>
        <dbReference type="Google" id="ProtNLM"/>
    </source>
</evidence>
<dbReference type="EMBL" id="NBCO01000008">
    <property type="protein sequence ID" value="ORC90349.1"/>
    <property type="molecule type" value="Genomic_DNA"/>
</dbReference>
<accession>A0A1X0P1F5</accession>
<gene>
    <name evidence="2" type="ORF">TM35_000081470</name>
</gene>
<name>A0A1X0P1F5_9TRYP</name>
<evidence type="ECO:0000313" key="3">
    <source>
        <dbReference type="Proteomes" id="UP000192257"/>
    </source>
</evidence>
<feature type="signal peptide" evidence="1">
    <location>
        <begin position="1"/>
        <end position="24"/>
    </location>
</feature>
<evidence type="ECO:0000313" key="2">
    <source>
        <dbReference type="EMBL" id="ORC90349.1"/>
    </source>
</evidence>
<reference evidence="2 3" key="1">
    <citation type="submission" date="2017-03" db="EMBL/GenBank/DDBJ databases">
        <title>An alternative strategy for trypanosome survival in the mammalian bloodstream revealed through genome and transcriptome analysis of the ubiquitous bovine parasite Trypanosoma (Megatrypanum) theileri.</title>
        <authorList>
            <person name="Kelly S."/>
            <person name="Ivens A."/>
            <person name="Mott A."/>
            <person name="O'Neill E."/>
            <person name="Emms D."/>
            <person name="Macleod O."/>
            <person name="Voorheis P."/>
            <person name="Matthews J."/>
            <person name="Matthews K."/>
            <person name="Carrington M."/>
        </authorList>
    </citation>
    <scope>NUCLEOTIDE SEQUENCE [LARGE SCALE GENOMIC DNA]</scope>
    <source>
        <strain evidence="2">Edinburgh</strain>
    </source>
</reference>
<sequence length="247" mass="26056">MSMLPCRVLCLLAIVLCCVGVAHAAAGPSTGMNKYVEDARELAEETKKLKVECEKAGTTARQAADEAQLFVFSTKDQIKTIAADPEKVNKTKIQCHELIDKAMKAAAEARIVGSKTTDSLTKTETAASIGLPPEDAKAAMEAAGEADKAVRVAGEYADDAVGAAQRVGNILKELDAEVAAAEKKEKQKQHYRSTFTLNIHGDNLDALLNGAANNSSMALNDGSSSPALLRVPLLLLLLSVLGCMTLC</sequence>
<keyword evidence="3" id="KW-1185">Reference proteome</keyword>